<sequence length="125" mass="13908">MTRLLSHALTPARNPQSGRLDAKRLGDFLGLNVAELARILHRDPSGLRKRPDSDTLQAPMTEIEQLAVRVRQLTGDEGYTRMWFHTPNPGLNGKTPLKALEDGGADDLKVLLDHVEEDLEKGQYA</sequence>
<reference evidence="4 5" key="1">
    <citation type="submission" date="2019-04" db="EMBL/GenBank/DDBJ databases">
        <title>Deinococcus metalilatus MA1002 mutant No.5.</title>
        <authorList>
            <person name="Park W."/>
            <person name="Park C."/>
        </authorList>
    </citation>
    <scope>NUCLEOTIDE SEQUENCE [LARGE SCALE GENOMIC DNA]</scope>
    <source>
        <strain evidence="4 5">MA1002-m5</strain>
    </source>
</reference>
<organism evidence="4 5">
    <name type="scientific">Deinococcus metallilatus</name>
    <dbReference type="NCBI Taxonomy" id="1211322"/>
    <lineage>
        <taxon>Bacteria</taxon>
        <taxon>Thermotogati</taxon>
        <taxon>Deinococcota</taxon>
        <taxon>Deinococci</taxon>
        <taxon>Deinococcales</taxon>
        <taxon>Deinococcaceae</taxon>
        <taxon>Deinococcus</taxon>
    </lineage>
</organism>
<dbReference type="Proteomes" id="UP000536909">
    <property type="component" value="Unassembled WGS sequence"/>
</dbReference>
<accession>A0AAJ5F3V1</accession>
<reference evidence="3 6" key="2">
    <citation type="submission" date="2020-08" db="EMBL/GenBank/DDBJ databases">
        <title>Genomic Encyclopedia of Type Strains, Phase IV (KMG-IV): sequencing the most valuable type-strain genomes for metagenomic binning, comparative biology and taxonomic classification.</title>
        <authorList>
            <person name="Goeker M."/>
        </authorList>
    </citation>
    <scope>NUCLEOTIDE SEQUENCE [LARGE SCALE GENOMIC DNA]</scope>
    <source>
        <strain evidence="3 6">DSM 105434</strain>
    </source>
</reference>
<gene>
    <name evidence="4" type="ORF">FCS05_07490</name>
    <name evidence="3" type="ORF">HNQ10_001634</name>
</gene>
<dbReference type="Proteomes" id="UP000308000">
    <property type="component" value="Unassembled WGS sequence"/>
</dbReference>
<protein>
    <submittedName>
        <fullName evidence="4">DUF2384 domain-containing protein</fullName>
    </submittedName>
</protein>
<keyword evidence="6" id="KW-1185">Reference proteome</keyword>
<comment type="caution">
    <text evidence="4">The sequence shown here is derived from an EMBL/GenBank/DDBJ whole genome shotgun (WGS) entry which is preliminary data.</text>
</comment>
<proteinExistence type="predicted"/>
<evidence type="ECO:0000313" key="6">
    <source>
        <dbReference type="Proteomes" id="UP000536909"/>
    </source>
</evidence>
<evidence type="ECO:0000313" key="5">
    <source>
        <dbReference type="Proteomes" id="UP000308000"/>
    </source>
</evidence>
<dbReference type="EMBL" id="JACHFV010000005">
    <property type="protein sequence ID" value="MBB5294813.1"/>
    <property type="molecule type" value="Genomic_DNA"/>
</dbReference>
<feature type="domain" description="Antitoxin Xre/MbcA/ParS-like toxin-binding" evidence="2">
    <location>
        <begin position="72"/>
        <end position="116"/>
    </location>
</feature>
<dbReference type="AlphaFoldDB" id="A0AAJ5F3V1"/>
<dbReference type="Pfam" id="PF09722">
    <property type="entry name" value="Xre_MbcA_ParS_C"/>
    <property type="match status" value="1"/>
</dbReference>
<evidence type="ECO:0000313" key="4">
    <source>
        <dbReference type="EMBL" id="TLK28994.1"/>
    </source>
</evidence>
<feature type="region of interest" description="Disordered" evidence="1">
    <location>
        <begin position="1"/>
        <end position="20"/>
    </location>
</feature>
<evidence type="ECO:0000256" key="1">
    <source>
        <dbReference type="SAM" id="MobiDB-lite"/>
    </source>
</evidence>
<dbReference type="EMBL" id="VBRC01000004">
    <property type="protein sequence ID" value="TLK28994.1"/>
    <property type="molecule type" value="Genomic_DNA"/>
</dbReference>
<evidence type="ECO:0000259" key="2">
    <source>
        <dbReference type="Pfam" id="PF09722"/>
    </source>
</evidence>
<evidence type="ECO:0000313" key="3">
    <source>
        <dbReference type="EMBL" id="MBB5294813.1"/>
    </source>
</evidence>
<dbReference type="InterPro" id="IPR024467">
    <property type="entry name" value="Xre/MbcA/ParS-like_toxin-bd"/>
</dbReference>
<dbReference type="RefSeq" id="WP_129119797.1">
    <property type="nucleotide sequence ID" value="NZ_BSUI01000017.1"/>
</dbReference>
<name>A0AAJ5F3V1_9DEIO</name>